<organism evidence="2">
    <name type="scientific">Cacopsylla melanoneura</name>
    <dbReference type="NCBI Taxonomy" id="428564"/>
    <lineage>
        <taxon>Eukaryota</taxon>
        <taxon>Metazoa</taxon>
        <taxon>Ecdysozoa</taxon>
        <taxon>Arthropoda</taxon>
        <taxon>Hexapoda</taxon>
        <taxon>Insecta</taxon>
        <taxon>Pterygota</taxon>
        <taxon>Neoptera</taxon>
        <taxon>Paraneoptera</taxon>
        <taxon>Hemiptera</taxon>
        <taxon>Sternorrhyncha</taxon>
        <taxon>Psylloidea</taxon>
        <taxon>Psyllidae</taxon>
        <taxon>Psyllinae</taxon>
        <taxon>Cacopsylla</taxon>
    </lineage>
</organism>
<keyword evidence="1" id="KW-0812">Transmembrane</keyword>
<evidence type="ECO:0000313" key="2">
    <source>
        <dbReference type="EMBL" id="CAG6649350.1"/>
    </source>
</evidence>
<dbReference type="AlphaFoldDB" id="A0A8D8RGM8"/>
<dbReference type="EMBL" id="HBUF01157059">
    <property type="protein sequence ID" value="CAG6649350.1"/>
    <property type="molecule type" value="Transcribed_RNA"/>
</dbReference>
<sequence length="100" mass="11553">MRYNILYVKIACLEWPNFVHFVSCLFLLHEKKKKNIVTNITISQYLSFCYSCKMLALSIMYTLHSSVIILIYSVLIRSINCFVFVNMLIATTATLQVSSS</sequence>
<accession>A0A8D8RGM8</accession>
<proteinExistence type="predicted"/>
<keyword evidence="1" id="KW-1133">Transmembrane helix</keyword>
<protein>
    <submittedName>
        <fullName evidence="2">Uncharacterized protein</fullName>
    </submittedName>
</protein>
<feature type="transmembrane region" description="Helical" evidence="1">
    <location>
        <begin position="40"/>
        <end position="61"/>
    </location>
</feature>
<name>A0A8D8RGM8_9HEMI</name>
<reference evidence="2" key="1">
    <citation type="submission" date="2021-05" db="EMBL/GenBank/DDBJ databases">
        <authorList>
            <person name="Alioto T."/>
            <person name="Alioto T."/>
            <person name="Gomez Garrido J."/>
        </authorList>
    </citation>
    <scope>NUCLEOTIDE SEQUENCE</scope>
</reference>
<keyword evidence="1" id="KW-0472">Membrane</keyword>
<feature type="transmembrane region" description="Helical" evidence="1">
    <location>
        <begin position="67"/>
        <end position="89"/>
    </location>
</feature>
<evidence type="ECO:0000256" key="1">
    <source>
        <dbReference type="SAM" id="Phobius"/>
    </source>
</evidence>